<feature type="region of interest" description="Disordered" evidence="9">
    <location>
        <begin position="169"/>
        <end position="198"/>
    </location>
</feature>
<organism evidence="11 12">
    <name type="scientific">Umezawaea tangerina</name>
    <dbReference type="NCBI Taxonomy" id="84725"/>
    <lineage>
        <taxon>Bacteria</taxon>
        <taxon>Bacillati</taxon>
        <taxon>Actinomycetota</taxon>
        <taxon>Actinomycetes</taxon>
        <taxon>Pseudonocardiales</taxon>
        <taxon>Pseudonocardiaceae</taxon>
        <taxon>Umezawaea</taxon>
    </lineage>
</organism>
<evidence type="ECO:0000256" key="4">
    <source>
        <dbReference type="ARBA" id="ARBA00022691"/>
    </source>
</evidence>
<dbReference type="InterPro" id="IPR001091">
    <property type="entry name" value="RM_Methyltransferase"/>
</dbReference>
<dbReference type="PROSITE" id="PS00093">
    <property type="entry name" value="N4_MTASE"/>
    <property type="match status" value="1"/>
</dbReference>
<evidence type="ECO:0000256" key="5">
    <source>
        <dbReference type="ARBA" id="ARBA00022747"/>
    </source>
</evidence>
<accession>A0A2T0T4C8</accession>
<gene>
    <name evidence="11" type="ORF">CLV43_106259</name>
</gene>
<dbReference type="PRINTS" id="PR00508">
    <property type="entry name" value="S21N4MTFRASE"/>
</dbReference>
<protein>
    <recommendedName>
        <fullName evidence="8">Methyltransferase</fullName>
        <ecNumber evidence="8">2.1.1.-</ecNumber>
    </recommendedName>
</protein>
<dbReference type="OrthoDB" id="9773060at2"/>
<comment type="catalytic activity">
    <reaction evidence="7">
        <text>a 2'-deoxycytidine in DNA + S-adenosyl-L-methionine = an N(4)-methyl-2'-deoxycytidine in DNA + S-adenosyl-L-homocysteine + H(+)</text>
        <dbReference type="Rhea" id="RHEA:16857"/>
        <dbReference type="Rhea" id="RHEA-COMP:11369"/>
        <dbReference type="Rhea" id="RHEA-COMP:13674"/>
        <dbReference type="ChEBI" id="CHEBI:15378"/>
        <dbReference type="ChEBI" id="CHEBI:57856"/>
        <dbReference type="ChEBI" id="CHEBI:59789"/>
        <dbReference type="ChEBI" id="CHEBI:85452"/>
        <dbReference type="ChEBI" id="CHEBI:137933"/>
        <dbReference type="EC" id="2.1.1.113"/>
    </reaction>
</comment>
<keyword evidence="2 11" id="KW-0489">Methyltransferase</keyword>
<dbReference type="Pfam" id="PF01555">
    <property type="entry name" value="N6_N4_Mtase"/>
    <property type="match status" value="1"/>
</dbReference>
<keyword evidence="3" id="KW-0808">Transferase</keyword>
<keyword evidence="12" id="KW-1185">Reference proteome</keyword>
<comment type="similarity">
    <text evidence="1">Belongs to the N(4)/N(6)-methyltransferase family. N(4) subfamily.</text>
</comment>
<dbReference type="GO" id="GO:0003677">
    <property type="term" value="F:DNA binding"/>
    <property type="evidence" value="ECO:0007669"/>
    <property type="project" value="UniProtKB-KW"/>
</dbReference>
<evidence type="ECO:0000256" key="7">
    <source>
        <dbReference type="ARBA" id="ARBA00049120"/>
    </source>
</evidence>
<dbReference type="Gene3D" id="3.40.50.150">
    <property type="entry name" value="Vaccinia Virus protein VP39"/>
    <property type="match status" value="1"/>
</dbReference>
<dbReference type="InterPro" id="IPR029063">
    <property type="entry name" value="SAM-dependent_MTases_sf"/>
</dbReference>
<keyword evidence="6" id="KW-0238">DNA-binding</keyword>
<evidence type="ECO:0000259" key="10">
    <source>
        <dbReference type="Pfam" id="PF01555"/>
    </source>
</evidence>
<name>A0A2T0T4C8_9PSEU</name>
<comment type="caution">
    <text evidence="11">The sequence shown here is derived from an EMBL/GenBank/DDBJ whole genome shotgun (WGS) entry which is preliminary data.</text>
</comment>
<evidence type="ECO:0000256" key="8">
    <source>
        <dbReference type="RuleBase" id="RU362026"/>
    </source>
</evidence>
<dbReference type="InterPro" id="IPR002941">
    <property type="entry name" value="DNA_methylase_N4/N6"/>
</dbReference>
<dbReference type="EMBL" id="PVTF01000006">
    <property type="protein sequence ID" value="PRY40522.1"/>
    <property type="molecule type" value="Genomic_DNA"/>
</dbReference>
<dbReference type="RefSeq" id="WP_106189070.1">
    <property type="nucleotide sequence ID" value="NZ_PVTF01000006.1"/>
</dbReference>
<feature type="domain" description="DNA methylase N-4/N-6" evidence="10">
    <location>
        <begin position="32"/>
        <end position="334"/>
    </location>
</feature>
<dbReference type="InterPro" id="IPR017985">
    <property type="entry name" value="MeTrfase_CN4_CS"/>
</dbReference>
<dbReference type="GO" id="GO:0008170">
    <property type="term" value="F:N-methyltransferase activity"/>
    <property type="evidence" value="ECO:0007669"/>
    <property type="project" value="InterPro"/>
</dbReference>
<dbReference type="EC" id="2.1.1.-" evidence="8"/>
<evidence type="ECO:0000313" key="12">
    <source>
        <dbReference type="Proteomes" id="UP000239494"/>
    </source>
</evidence>
<proteinExistence type="inferred from homology"/>
<evidence type="ECO:0000256" key="9">
    <source>
        <dbReference type="SAM" id="MobiDB-lite"/>
    </source>
</evidence>
<evidence type="ECO:0000256" key="3">
    <source>
        <dbReference type="ARBA" id="ARBA00022679"/>
    </source>
</evidence>
<keyword evidence="4" id="KW-0949">S-adenosyl-L-methionine</keyword>
<dbReference type="GO" id="GO:0015667">
    <property type="term" value="F:site-specific DNA-methyltransferase (cytosine-N4-specific) activity"/>
    <property type="evidence" value="ECO:0007669"/>
    <property type="project" value="UniProtKB-EC"/>
</dbReference>
<evidence type="ECO:0000256" key="1">
    <source>
        <dbReference type="ARBA" id="ARBA00010203"/>
    </source>
</evidence>
<evidence type="ECO:0000313" key="11">
    <source>
        <dbReference type="EMBL" id="PRY40522.1"/>
    </source>
</evidence>
<dbReference type="SUPFAM" id="SSF53335">
    <property type="entry name" value="S-adenosyl-L-methionine-dependent methyltransferases"/>
    <property type="match status" value="1"/>
</dbReference>
<keyword evidence="5" id="KW-0680">Restriction system</keyword>
<evidence type="ECO:0000256" key="6">
    <source>
        <dbReference type="ARBA" id="ARBA00023125"/>
    </source>
</evidence>
<evidence type="ECO:0000256" key="2">
    <source>
        <dbReference type="ARBA" id="ARBA00022603"/>
    </source>
</evidence>
<dbReference type="GO" id="GO:0032259">
    <property type="term" value="P:methylation"/>
    <property type="evidence" value="ECO:0007669"/>
    <property type="project" value="UniProtKB-KW"/>
</dbReference>
<reference evidence="11 12" key="1">
    <citation type="submission" date="2018-03" db="EMBL/GenBank/DDBJ databases">
        <title>Genomic Encyclopedia of Archaeal and Bacterial Type Strains, Phase II (KMG-II): from individual species to whole genera.</title>
        <authorList>
            <person name="Goeker M."/>
        </authorList>
    </citation>
    <scope>NUCLEOTIDE SEQUENCE [LARGE SCALE GENOMIC DNA]</scope>
    <source>
        <strain evidence="11 12">DSM 44720</strain>
    </source>
</reference>
<dbReference type="GO" id="GO:0009307">
    <property type="term" value="P:DNA restriction-modification system"/>
    <property type="evidence" value="ECO:0007669"/>
    <property type="project" value="UniProtKB-KW"/>
</dbReference>
<dbReference type="AlphaFoldDB" id="A0A2T0T4C8"/>
<sequence>MTNQQQAAGLPRNQLLIGDVRSRLKELPDDSVDCIVTSPPYFALRDYGHKDQLGLEPSVEGWVRDILAVASDLKRVLKPTGALWLNLGDSYAHHPREGAPKKSLLLGPSRVALGMVADGWLLRNHVVWAKTNPMPSNVTDRLSNTHETIYFFTKERRYFFDLGAIRQPHKSSPTTSGKRRGRDGVYPPRTALPQRAERTGDVNGGLARLKASGAIGHPLGKNPGDVWSLGTAALHADHFAPFPTSLVERALLSTCPERVCVFCGRGWQRAQQRIDGRLLRVGSLQRDCTCSPIWQPGVVLDPFMGSGTTAITAETQGRDWVGIELNPDYAALAEQRLAKWRDATKS</sequence>
<dbReference type="Proteomes" id="UP000239494">
    <property type="component" value="Unassembled WGS sequence"/>
</dbReference>